<dbReference type="InterPro" id="IPR050966">
    <property type="entry name" value="Glutamyl_endopeptidase"/>
</dbReference>
<dbReference type="PROSITE" id="PS50231">
    <property type="entry name" value="RICIN_B_LECTIN"/>
    <property type="match status" value="1"/>
</dbReference>
<dbReference type="SUPFAM" id="SSF50494">
    <property type="entry name" value="Trypsin-like serine proteases"/>
    <property type="match status" value="1"/>
</dbReference>
<evidence type="ECO:0000256" key="3">
    <source>
        <dbReference type="SAM" id="SignalP"/>
    </source>
</evidence>
<dbReference type="AlphaFoldDB" id="A0A8J4BA53"/>
<evidence type="ECO:0000256" key="2">
    <source>
        <dbReference type="SAM" id="MobiDB-lite"/>
    </source>
</evidence>
<dbReference type="PANTHER" id="PTHR15462:SF8">
    <property type="entry name" value="SERINE PROTEASE"/>
    <property type="match status" value="1"/>
</dbReference>
<evidence type="ECO:0000313" key="4">
    <source>
        <dbReference type="EMBL" id="GIL56715.1"/>
    </source>
</evidence>
<organism evidence="4 5">
    <name type="scientific">Volvox africanus</name>
    <dbReference type="NCBI Taxonomy" id="51714"/>
    <lineage>
        <taxon>Eukaryota</taxon>
        <taxon>Viridiplantae</taxon>
        <taxon>Chlorophyta</taxon>
        <taxon>core chlorophytes</taxon>
        <taxon>Chlorophyceae</taxon>
        <taxon>CS clade</taxon>
        <taxon>Chlamydomonadales</taxon>
        <taxon>Volvocaceae</taxon>
        <taxon>Volvox</taxon>
    </lineage>
</organism>
<feature type="signal peptide" evidence="3">
    <location>
        <begin position="1"/>
        <end position="30"/>
    </location>
</feature>
<name>A0A8J4BA53_9CHLO</name>
<sequence length="638" mass="68827">MLVGDMMKLAGFWFLCTCWWLTGFIVSIQSSTSGCSSCPLTYAPVVDADTGLPFYNDCVAKCQLGPGANLVPAGSRPVRSAAAVGRSSSAASFQPDFLKLVPEPTAEASKDGGEVTSDTILRFTNQGYFYVGRPGFIAKNDHDEITDQDTGTSGDANNTAAIAPAPTETTAALSRANGNQGGASDRPTVTLRIVYPNGDMYMKVWNPTELKALVKKHTGPKSESARLSLASIPAVEAADSNGNVPAPPIQAVSLIPSRQAARRLLRSKALGFDDRREVPSPSYPYTAISLVSTGCTGAMVGPTSRLVLTAGQCLFKFNHETKKPVGWYSNVTVAPSFHNRTVAPFGWIPSDGADVQVMWQNEGTWAANIGILRLAYHFNLPGTLNFGFRCGPLTQTLTTAGYPMDKPQFTMWMQSTIVTTDMCSGGEEKVFPFDAADGLVGSPFWNSDISIRFVLSRGSCCSSLGGAVGITPAYYSWMIDYTEKRIMTTPVYNLVGGANRDQFVCCDAKSLRCTGTKRSSLSTTFYAHPIYSTSKYALRIPDTSLCLSLLQTNNVSTPYVGLSKCNNETFTFPPSSLWNFITLDNIAVARTDSGFNLLWTGDTKQPTAVQSCALLSSPSSQCRWYLEKIISATEKRVI</sequence>
<dbReference type="InterPro" id="IPR043504">
    <property type="entry name" value="Peptidase_S1_PA_chymotrypsin"/>
</dbReference>
<dbReference type="Proteomes" id="UP000747399">
    <property type="component" value="Unassembled WGS sequence"/>
</dbReference>
<accession>A0A8J4BA53</accession>
<dbReference type="Gene3D" id="2.40.10.10">
    <property type="entry name" value="Trypsin-like serine proteases"/>
    <property type="match status" value="2"/>
</dbReference>
<reference evidence="4" key="1">
    <citation type="journal article" date="2021" name="Proc. Natl. Acad. Sci. U.S.A.">
        <title>Three genomes in the algal genus Volvox reveal the fate of a haploid sex-determining region after a transition to homothallism.</title>
        <authorList>
            <person name="Yamamoto K."/>
            <person name="Hamaji T."/>
            <person name="Kawai-Toyooka H."/>
            <person name="Matsuzaki R."/>
            <person name="Takahashi F."/>
            <person name="Nishimura Y."/>
            <person name="Kawachi M."/>
            <person name="Noguchi H."/>
            <person name="Minakuchi Y."/>
            <person name="Umen J.G."/>
            <person name="Toyoda A."/>
            <person name="Nozaki H."/>
        </authorList>
    </citation>
    <scope>NUCLEOTIDE SEQUENCE</scope>
    <source>
        <strain evidence="4">NIES-3780</strain>
    </source>
</reference>
<dbReference type="PANTHER" id="PTHR15462">
    <property type="entry name" value="SERINE PROTEASE"/>
    <property type="match status" value="1"/>
</dbReference>
<protein>
    <recommendedName>
        <fullName evidence="6">Serine protease</fullName>
    </recommendedName>
</protein>
<keyword evidence="1 3" id="KW-0732">Signal</keyword>
<evidence type="ECO:0000313" key="5">
    <source>
        <dbReference type="Proteomes" id="UP000747399"/>
    </source>
</evidence>
<evidence type="ECO:0008006" key="6">
    <source>
        <dbReference type="Google" id="ProtNLM"/>
    </source>
</evidence>
<dbReference type="EMBL" id="BNCO01000025">
    <property type="protein sequence ID" value="GIL56715.1"/>
    <property type="molecule type" value="Genomic_DNA"/>
</dbReference>
<keyword evidence="5" id="KW-1185">Reference proteome</keyword>
<evidence type="ECO:0000256" key="1">
    <source>
        <dbReference type="ARBA" id="ARBA00022729"/>
    </source>
</evidence>
<gene>
    <name evidence="4" type="ORF">Vafri_12034</name>
</gene>
<proteinExistence type="predicted"/>
<feature type="chain" id="PRO_5035179996" description="Serine protease" evidence="3">
    <location>
        <begin position="31"/>
        <end position="638"/>
    </location>
</feature>
<comment type="caution">
    <text evidence="4">The sequence shown here is derived from an EMBL/GenBank/DDBJ whole genome shotgun (WGS) entry which is preliminary data.</text>
</comment>
<feature type="region of interest" description="Disordered" evidence="2">
    <location>
        <begin position="141"/>
        <end position="160"/>
    </location>
</feature>
<dbReference type="InterPro" id="IPR009003">
    <property type="entry name" value="Peptidase_S1_PA"/>
</dbReference>